<evidence type="ECO:0000256" key="1">
    <source>
        <dbReference type="ARBA" id="ARBA00001947"/>
    </source>
</evidence>
<keyword evidence="8 9" id="KW-0482">Metalloprotease</keyword>
<keyword evidence="3 9" id="KW-0031">Aminopeptidase</keyword>
<protein>
    <submittedName>
        <fullName evidence="11">Vacuolar aminopeptidase 1</fullName>
    </submittedName>
</protein>
<dbReference type="GeneID" id="28735094"/>
<dbReference type="OrthoDB" id="9880441at2759"/>
<evidence type="ECO:0000256" key="10">
    <source>
        <dbReference type="SAM" id="MobiDB-lite"/>
    </source>
</evidence>
<dbReference type="PRINTS" id="PR00932">
    <property type="entry name" value="AMINO1PTASE"/>
</dbReference>
<dbReference type="EMBL" id="LFJN01000021">
    <property type="protein sequence ID" value="KPI37845.1"/>
    <property type="molecule type" value="Genomic_DNA"/>
</dbReference>
<dbReference type="SUPFAM" id="SSF53187">
    <property type="entry name" value="Zn-dependent exopeptidases"/>
    <property type="match status" value="1"/>
</dbReference>
<dbReference type="CDD" id="cd05658">
    <property type="entry name" value="M18_DAP"/>
    <property type="match status" value="1"/>
</dbReference>
<accession>A0A0N1HQM4</accession>
<dbReference type="VEuPathDB" id="FungiDB:AB675_3185"/>
<dbReference type="GO" id="GO:0008270">
    <property type="term" value="F:zinc ion binding"/>
    <property type="evidence" value="ECO:0007669"/>
    <property type="project" value="InterPro"/>
</dbReference>
<dbReference type="InterPro" id="IPR001948">
    <property type="entry name" value="Peptidase_M18"/>
</dbReference>
<keyword evidence="7 9" id="KW-0862">Zinc</keyword>
<evidence type="ECO:0000256" key="3">
    <source>
        <dbReference type="ARBA" id="ARBA00022438"/>
    </source>
</evidence>
<dbReference type="GO" id="GO:0000324">
    <property type="term" value="C:fungal-type vacuole"/>
    <property type="evidence" value="ECO:0007669"/>
    <property type="project" value="TreeGrafter"/>
</dbReference>
<comment type="caution">
    <text evidence="11">The sequence shown here is derived from an EMBL/GenBank/DDBJ whole genome shotgun (WGS) entry which is preliminary data.</text>
</comment>
<keyword evidence="6 9" id="KW-0378">Hydrolase</keyword>
<keyword evidence="5 9" id="KW-0479">Metal-binding</keyword>
<dbReference type="Pfam" id="PF02127">
    <property type="entry name" value="Peptidase_M18"/>
    <property type="match status" value="2"/>
</dbReference>
<evidence type="ECO:0000256" key="8">
    <source>
        <dbReference type="ARBA" id="ARBA00023049"/>
    </source>
</evidence>
<keyword evidence="4 9" id="KW-0645">Protease</keyword>
<comment type="cofactor">
    <cofactor evidence="1">
        <name>Zn(2+)</name>
        <dbReference type="ChEBI" id="CHEBI:29105"/>
    </cofactor>
</comment>
<comment type="similarity">
    <text evidence="2 9">Belongs to the peptidase M18 family.</text>
</comment>
<dbReference type="Proteomes" id="UP000038010">
    <property type="component" value="Unassembled WGS sequence"/>
</dbReference>
<proteinExistence type="inferred from homology"/>
<dbReference type="PANTHER" id="PTHR28570">
    <property type="entry name" value="ASPARTYL AMINOPEPTIDASE"/>
    <property type="match status" value="1"/>
</dbReference>
<dbReference type="GO" id="GO:0070006">
    <property type="term" value="F:metalloaminopeptidase activity"/>
    <property type="evidence" value="ECO:0007669"/>
    <property type="project" value="TreeGrafter"/>
</dbReference>
<evidence type="ECO:0000256" key="4">
    <source>
        <dbReference type="ARBA" id="ARBA00022670"/>
    </source>
</evidence>
<dbReference type="Gene3D" id="3.40.630.10">
    <property type="entry name" value="Zn peptidases"/>
    <property type="match status" value="1"/>
</dbReference>
<reference evidence="11 12" key="1">
    <citation type="submission" date="2015-06" db="EMBL/GenBank/DDBJ databases">
        <title>Draft genome of the ant-associated black yeast Phialophora attae CBS 131958.</title>
        <authorList>
            <person name="Moreno L.F."/>
            <person name="Stielow B.J."/>
            <person name="de Hoog S."/>
            <person name="Vicente V.A."/>
            <person name="Weiss V.A."/>
            <person name="de Vries M."/>
            <person name="Cruz L.M."/>
            <person name="Souza E.M."/>
        </authorList>
    </citation>
    <scope>NUCLEOTIDE SEQUENCE [LARGE SCALE GENOMIC DNA]</scope>
    <source>
        <strain evidence="11 12">CBS 131958</strain>
    </source>
</reference>
<evidence type="ECO:0000313" key="11">
    <source>
        <dbReference type="EMBL" id="KPI37845.1"/>
    </source>
</evidence>
<dbReference type="SUPFAM" id="SSF101821">
    <property type="entry name" value="Aminopeptidase/glucanase lid domain"/>
    <property type="match status" value="1"/>
</dbReference>
<dbReference type="AlphaFoldDB" id="A0A0N1HQM4"/>
<dbReference type="STRING" id="1664694.A0A0N1HQM4"/>
<organism evidence="11 12">
    <name type="scientific">Cyphellophora attinorum</name>
    <dbReference type="NCBI Taxonomy" id="1664694"/>
    <lineage>
        <taxon>Eukaryota</taxon>
        <taxon>Fungi</taxon>
        <taxon>Dikarya</taxon>
        <taxon>Ascomycota</taxon>
        <taxon>Pezizomycotina</taxon>
        <taxon>Eurotiomycetes</taxon>
        <taxon>Chaetothyriomycetidae</taxon>
        <taxon>Chaetothyriales</taxon>
        <taxon>Cyphellophoraceae</taxon>
        <taxon>Cyphellophora</taxon>
    </lineage>
</organism>
<dbReference type="Gene3D" id="2.30.250.10">
    <property type="entry name" value="Aminopeptidase i, Domain 2"/>
    <property type="match status" value="1"/>
</dbReference>
<evidence type="ECO:0000256" key="6">
    <source>
        <dbReference type="ARBA" id="ARBA00022801"/>
    </source>
</evidence>
<evidence type="ECO:0000313" key="12">
    <source>
        <dbReference type="Proteomes" id="UP000038010"/>
    </source>
</evidence>
<evidence type="ECO:0000256" key="5">
    <source>
        <dbReference type="ARBA" id="ARBA00022723"/>
    </source>
</evidence>
<dbReference type="PANTHER" id="PTHR28570:SF4">
    <property type="entry name" value="VACUOLAR AMINOPEPTIDASE 1"/>
    <property type="match status" value="1"/>
</dbReference>
<evidence type="ECO:0000256" key="2">
    <source>
        <dbReference type="ARBA" id="ARBA00008290"/>
    </source>
</evidence>
<evidence type="ECO:0000256" key="7">
    <source>
        <dbReference type="ARBA" id="ARBA00022833"/>
    </source>
</evidence>
<evidence type="ECO:0000256" key="9">
    <source>
        <dbReference type="RuleBase" id="RU004386"/>
    </source>
</evidence>
<keyword evidence="12" id="KW-1185">Reference proteome</keyword>
<gene>
    <name evidence="11" type="ORF">AB675_3185</name>
</gene>
<sequence>MVRKTPSGFFAINEEAPSYVSPNPRYGSPQNASPAPTRWDESSPSQRGVTRKSSSGFLATSNKLPYRIARGYDDKEWKEAEWTDMLAKREAKPEPEKSSFDPSKYTLPYVKYMTENPTIFHAVSSFASQLKDAGFKHLSERQTWTIHPGGKYFVTRNSSSIIAFSVGGEFKPGNGFGIVAGHVDALCAKLKPVSKLPTKEGFVQLGVAPYAAPSALHGNKIEERLVKLDWPIARIPTLAPHFGAAASGPFNPETQAVPIIGIDNSDINGKASPEIHIEPGTFAATQPPRLVRAICGSAGVTNYSELVNWELELFDTQPAAVGGLDHEFIFAGRIDDKLCCYAAIEALLSSAQTSTSPGIVKMVGCFDDEEIGSQLRQGAQSSFMSGTIERILSSFQTSSSSSTSYFSPAVHAQSMANSFLVSSDVIHAVNPNFLGAYLPQHMPRLNVGVAVSCDPNGHMTTDSVSTAFLYEVAKKCGATLQTFQIRNDSRSGGTIGPMTSSRLGCRAIDCGIPQLSMHSIRATTGALDPGEGVRLYKGFFDYFEEVDAQFE</sequence>
<dbReference type="GO" id="GO:0006508">
    <property type="term" value="P:proteolysis"/>
    <property type="evidence" value="ECO:0007669"/>
    <property type="project" value="UniProtKB-KW"/>
</dbReference>
<name>A0A0N1HQM4_9EURO</name>
<feature type="compositionally biased region" description="Polar residues" evidence="10">
    <location>
        <begin position="42"/>
        <end position="56"/>
    </location>
</feature>
<dbReference type="RefSeq" id="XP_017997808.1">
    <property type="nucleotide sequence ID" value="XM_018143214.1"/>
</dbReference>
<dbReference type="InterPro" id="IPR023358">
    <property type="entry name" value="Peptidase_M18_dom2"/>
</dbReference>
<feature type="region of interest" description="Disordered" evidence="10">
    <location>
        <begin position="1"/>
        <end position="56"/>
    </location>
</feature>